<keyword evidence="3" id="KW-1185">Reference proteome</keyword>
<keyword evidence="1" id="KW-0732">Signal</keyword>
<dbReference type="SUPFAM" id="SSF82185">
    <property type="entry name" value="Histone H3 K4-specific methyltransferase SET7/9 N-terminal domain"/>
    <property type="match status" value="2"/>
</dbReference>
<name>A0A2S7W9I1_9FLAO</name>
<evidence type="ECO:0000313" key="3">
    <source>
        <dbReference type="Proteomes" id="UP000237608"/>
    </source>
</evidence>
<sequence>MKKQHITILFFLLVCIANAQNSKNDTIIKDGKVSIGKFINGKKEGAWKIYFGNSKKNLILQEEGTYKNDKKDGKWSIYESGKVRKVENYKDDNLYGEEITYFKNGKISSKGSYVNDEPDGQHITYYENGFIRTIENYKVGVEHGKFINYFENGKVEVSTTFVNGVEDGEFIEYDEDGKIINKGIFKSGEKIGNWFETIFQEAYFGSEAKIIEATTDYTKMIQNLKIYDTNKKLLKTETHQNEKKVGEWLEYHNGNIIARSNYQNGLLQGKWEKYDWSTLKIKETGYYSNDQKSGLWKVYDDFFNLKETGSYLNGKKNGEWTNYYTNIYSKKHFISTKENYLEGKLHGKKYHYNDNQTYKYEEFNNGNLVLTYYNGIEPMYENGKNIGERHWKNNILEKTLKYVIKDNTIVDYEIWKDGKYLGLQSNQHYKVHFRNKCTSTVSILVRYRDDSNNWITEAWYNIKPNEEGYLFDTKNTIYYYFAESKTGIWKGTDNSTIHEGKVYNLKQKEIKDPLGKTYVNLTCNN</sequence>
<dbReference type="PANTHER" id="PTHR33706">
    <property type="entry name" value="MORN VARIANT REPEAT PROTEIN"/>
    <property type="match status" value="1"/>
</dbReference>
<dbReference type="PANTHER" id="PTHR33706:SF1">
    <property type="entry name" value="TPR REPEAT PROTEIN"/>
    <property type="match status" value="1"/>
</dbReference>
<feature type="chain" id="PRO_5015728858" description="Membrane-binding protein" evidence="1">
    <location>
        <begin position="20"/>
        <end position="525"/>
    </location>
</feature>
<dbReference type="Pfam" id="PF07661">
    <property type="entry name" value="MORN_2"/>
    <property type="match status" value="3"/>
</dbReference>
<dbReference type="RefSeq" id="WP_105045426.1">
    <property type="nucleotide sequence ID" value="NZ_CP150662.1"/>
</dbReference>
<dbReference type="InterPro" id="IPR011652">
    <property type="entry name" value="MORN_2"/>
</dbReference>
<evidence type="ECO:0000313" key="2">
    <source>
        <dbReference type="EMBL" id="PQJ74277.1"/>
    </source>
</evidence>
<dbReference type="OrthoDB" id="7342920at2"/>
<gene>
    <name evidence="2" type="ORF">BTO13_02875</name>
</gene>
<evidence type="ECO:0008006" key="4">
    <source>
        <dbReference type="Google" id="ProtNLM"/>
    </source>
</evidence>
<dbReference type="Proteomes" id="UP000237608">
    <property type="component" value="Unassembled WGS sequence"/>
</dbReference>
<reference evidence="2 3" key="1">
    <citation type="submission" date="2016-12" db="EMBL/GenBank/DDBJ databases">
        <title>Trade-off between light-utilization and light-protection in marine flavobacteria.</title>
        <authorList>
            <person name="Kumagai Y."/>
            <person name="Yoshizawa S."/>
            <person name="Kogure K."/>
            <person name="Iwasaki W."/>
        </authorList>
    </citation>
    <scope>NUCLEOTIDE SEQUENCE [LARGE SCALE GENOMIC DNA]</scope>
    <source>
        <strain evidence="2 3">KCTC 22729</strain>
    </source>
</reference>
<comment type="caution">
    <text evidence="2">The sequence shown here is derived from an EMBL/GenBank/DDBJ whole genome shotgun (WGS) entry which is preliminary data.</text>
</comment>
<dbReference type="EMBL" id="MSCL01000001">
    <property type="protein sequence ID" value="PQJ74277.1"/>
    <property type="molecule type" value="Genomic_DNA"/>
</dbReference>
<proteinExistence type="predicted"/>
<feature type="signal peptide" evidence="1">
    <location>
        <begin position="1"/>
        <end position="19"/>
    </location>
</feature>
<evidence type="ECO:0000256" key="1">
    <source>
        <dbReference type="SAM" id="SignalP"/>
    </source>
</evidence>
<protein>
    <recommendedName>
        <fullName evidence="4">Membrane-binding protein</fullName>
    </recommendedName>
</protein>
<dbReference type="Gene3D" id="2.20.110.10">
    <property type="entry name" value="Histone H3 K4-specific methyltransferase SET7/9 N-terminal domain"/>
    <property type="match status" value="2"/>
</dbReference>
<dbReference type="AlphaFoldDB" id="A0A2S7W9I1"/>
<accession>A0A2S7W9I1</accession>
<dbReference type="Gene3D" id="3.90.930.1">
    <property type="match status" value="2"/>
</dbReference>
<organism evidence="2 3">
    <name type="scientific">Polaribacter gangjinensis</name>
    <dbReference type="NCBI Taxonomy" id="574710"/>
    <lineage>
        <taxon>Bacteria</taxon>
        <taxon>Pseudomonadati</taxon>
        <taxon>Bacteroidota</taxon>
        <taxon>Flavobacteriia</taxon>
        <taxon>Flavobacteriales</taxon>
        <taxon>Flavobacteriaceae</taxon>
    </lineage>
</organism>